<feature type="compositionally biased region" description="Low complexity" evidence="1">
    <location>
        <begin position="1"/>
        <end position="16"/>
    </location>
</feature>
<dbReference type="AlphaFoldDB" id="A0A7Y4NJ79"/>
<evidence type="ECO:0000256" key="1">
    <source>
        <dbReference type="SAM" id="MobiDB-lite"/>
    </source>
</evidence>
<feature type="non-terminal residue" evidence="2">
    <location>
        <position position="77"/>
    </location>
</feature>
<evidence type="ECO:0000313" key="2">
    <source>
        <dbReference type="EMBL" id="NOK14905.1"/>
    </source>
</evidence>
<organism evidence="2 3">
    <name type="scientific">Corallococcus exercitus</name>
    <dbReference type="NCBI Taxonomy" id="2316736"/>
    <lineage>
        <taxon>Bacteria</taxon>
        <taxon>Pseudomonadati</taxon>
        <taxon>Myxococcota</taxon>
        <taxon>Myxococcia</taxon>
        <taxon>Myxococcales</taxon>
        <taxon>Cystobacterineae</taxon>
        <taxon>Myxococcaceae</taxon>
        <taxon>Corallococcus</taxon>
    </lineage>
</organism>
<protein>
    <submittedName>
        <fullName evidence="2">Type II secretion system protein GspE</fullName>
    </submittedName>
</protein>
<dbReference type="Proteomes" id="UP000528460">
    <property type="component" value="Unassembled WGS sequence"/>
</dbReference>
<feature type="region of interest" description="Disordered" evidence="1">
    <location>
        <begin position="1"/>
        <end position="24"/>
    </location>
</feature>
<sequence length="77" mass="7943">MDLTADTTTSQDTAATPAVSGGRNDATQVVAHGQAYLCGRPLGEILRALVPALTPEKIQEALAAQQEKGGRLGEVLV</sequence>
<reference evidence="2 3" key="1">
    <citation type="submission" date="2020-05" db="EMBL/GenBank/DDBJ databases">
        <authorList>
            <person name="Whitworth D."/>
        </authorList>
    </citation>
    <scope>NUCLEOTIDE SEQUENCE [LARGE SCALE GENOMIC DNA]</scope>
    <source>
        <strain evidence="2 3">CA046A</strain>
    </source>
</reference>
<gene>
    <name evidence="2" type="ORF">HNS30_38430</name>
</gene>
<accession>A0A7Y4NJ79</accession>
<name>A0A7Y4NJ79_9BACT</name>
<comment type="caution">
    <text evidence="2">The sequence shown here is derived from an EMBL/GenBank/DDBJ whole genome shotgun (WGS) entry which is preliminary data.</text>
</comment>
<dbReference type="EMBL" id="JABFJW010000573">
    <property type="protein sequence ID" value="NOK14905.1"/>
    <property type="molecule type" value="Genomic_DNA"/>
</dbReference>
<evidence type="ECO:0000313" key="3">
    <source>
        <dbReference type="Proteomes" id="UP000528460"/>
    </source>
</evidence>
<proteinExistence type="predicted"/>